<dbReference type="AlphaFoldDB" id="A0AAP0HHB6"/>
<organism evidence="2 3">
    <name type="scientific">Stephania cephalantha</name>
    <dbReference type="NCBI Taxonomy" id="152367"/>
    <lineage>
        <taxon>Eukaryota</taxon>
        <taxon>Viridiplantae</taxon>
        <taxon>Streptophyta</taxon>
        <taxon>Embryophyta</taxon>
        <taxon>Tracheophyta</taxon>
        <taxon>Spermatophyta</taxon>
        <taxon>Magnoliopsida</taxon>
        <taxon>Ranunculales</taxon>
        <taxon>Menispermaceae</taxon>
        <taxon>Menispermoideae</taxon>
        <taxon>Cissampelideae</taxon>
        <taxon>Stephania</taxon>
    </lineage>
</organism>
<dbReference type="PANTHER" id="PTHR31579:SF84">
    <property type="entry name" value="F21O3.6 PROTEIN"/>
    <property type="match status" value="1"/>
</dbReference>
<dbReference type="PANTHER" id="PTHR31579">
    <property type="entry name" value="OS03G0796600 PROTEIN"/>
    <property type="match status" value="1"/>
</dbReference>
<evidence type="ECO:0000313" key="3">
    <source>
        <dbReference type="Proteomes" id="UP001419268"/>
    </source>
</evidence>
<name>A0AAP0HHB6_9MAGN</name>
<accession>A0AAP0HHB6</accession>
<dbReference type="Proteomes" id="UP001419268">
    <property type="component" value="Unassembled WGS sequence"/>
</dbReference>
<evidence type="ECO:0000313" key="2">
    <source>
        <dbReference type="EMBL" id="KAK9082710.1"/>
    </source>
</evidence>
<sequence length="311" mass="35112">MAKRSSRSSSTADPMSIHYFSSGSDHDADVDSLDGRDLSDLVRSFIEDEHVATTTTTLTHHHSDSDEDHSVNPNSDLEDLLKNTSNDSSLLILRSLVSKAVESLETFDNSRFDRRTNVMALLRSYGFNAGICKSKWESSGGLAAGNYEFIDVICTKSSIFSSTQSQSRQRQKREQIEIGMRYIVDLDFAGEFEIARPTSQYTRLIQLLPRVYVGRPEEMKKIVRLMCEEAKKSLKSRELTLPPWRKNRYMQTKWFGPYRRTVNQTSSSSSPSVKSNDRFSAVECRAVGFDAVCNGPNGECRFALPATTRTR</sequence>
<evidence type="ECO:0000256" key="1">
    <source>
        <dbReference type="SAM" id="MobiDB-lite"/>
    </source>
</evidence>
<feature type="compositionally biased region" description="Polar residues" evidence="1">
    <location>
        <begin position="7"/>
        <end position="23"/>
    </location>
</feature>
<reference evidence="2 3" key="1">
    <citation type="submission" date="2024-01" db="EMBL/GenBank/DDBJ databases">
        <title>Genome assemblies of Stephania.</title>
        <authorList>
            <person name="Yang L."/>
        </authorList>
    </citation>
    <scope>NUCLEOTIDE SEQUENCE [LARGE SCALE GENOMIC DNA]</scope>
    <source>
        <strain evidence="2">JXDWG</strain>
        <tissue evidence="2">Leaf</tissue>
    </source>
</reference>
<proteinExistence type="predicted"/>
<protein>
    <submittedName>
        <fullName evidence="2">Uncharacterized protein</fullName>
    </submittedName>
</protein>
<keyword evidence="3" id="KW-1185">Reference proteome</keyword>
<dbReference type="InterPro" id="IPR006502">
    <property type="entry name" value="PDDEXK-like"/>
</dbReference>
<feature type="region of interest" description="Disordered" evidence="1">
    <location>
        <begin position="56"/>
        <end position="79"/>
    </location>
</feature>
<feature type="compositionally biased region" description="Basic and acidic residues" evidence="1">
    <location>
        <begin position="61"/>
        <end position="70"/>
    </location>
</feature>
<dbReference type="EMBL" id="JBBNAG010000013">
    <property type="protein sequence ID" value="KAK9082710.1"/>
    <property type="molecule type" value="Genomic_DNA"/>
</dbReference>
<gene>
    <name evidence="2" type="ORF">Scep_029181</name>
</gene>
<feature type="region of interest" description="Disordered" evidence="1">
    <location>
        <begin position="1"/>
        <end position="32"/>
    </location>
</feature>
<comment type="caution">
    <text evidence="2">The sequence shown here is derived from an EMBL/GenBank/DDBJ whole genome shotgun (WGS) entry which is preliminary data.</text>
</comment>
<dbReference type="Pfam" id="PF04720">
    <property type="entry name" value="PDDEXK_6"/>
    <property type="match status" value="1"/>
</dbReference>
<dbReference type="NCBIfam" id="TIGR01615">
    <property type="entry name" value="A_thal_3542"/>
    <property type="match status" value="1"/>
</dbReference>